<keyword evidence="3" id="KW-1185">Reference proteome</keyword>
<dbReference type="SUPFAM" id="SSF53955">
    <property type="entry name" value="Lysozyme-like"/>
    <property type="match status" value="1"/>
</dbReference>
<evidence type="ECO:0000259" key="1">
    <source>
        <dbReference type="Pfam" id="PF19489"/>
    </source>
</evidence>
<gene>
    <name evidence="2" type="ORF">NQF64_05130</name>
</gene>
<dbReference type="Pfam" id="PF19489">
    <property type="entry name" value="SLT_4"/>
    <property type="match status" value="1"/>
</dbReference>
<reference evidence="2 3" key="1">
    <citation type="submission" date="2022-07" db="EMBL/GenBank/DDBJ databases">
        <title>Bombella genomes.</title>
        <authorList>
            <person name="Harer L."/>
            <person name="Styblova S."/>
            <person name="Ehrmann M."/>
        </authorList>
    </citation>
    <scope>NUCLEOTIDE SEQUENCE [LARGE SCALE GENOMIC DNA]</scope>
    <source>
        <strain evidence="2 3">TMW 2.2558</strain>
    </source>
</reference>
<name>A0ABT3W6W8_9PROT</name>
<accession>A0ABT3W6W8</accession>
<evidence type="ECO:0000313" key="2">
    <source>
        <dbReference type="EMBL" id="MCX5614626.1"/>
    </source>
</evidence>
<comment type="caution">
    <text evidence="2">The sequence shown here is derived from an EMBL/GenBank/DDBJ whole genome shotgun (WGS) entry which is preliminary data.</text>
</comment>
<dbReference type="RefSeq" id="WP_155572584.1">
    <property type="nucleotide sequence ID" value="NZ_JANIDW010000002.1"/>
</dbReference>
<dbReference type="InterPro" id="IPR045795">
    <property type="entry name" value="SLT_4"/>
</dbReference>
<dbReference type="Gene3D" id="1.10.530.10">
    <property type="match status" value="1"/>
</dbReference>
<dbReference type="Proteomes" id="UP001165648">
    <property type="component" value="Unassembled WGS sequence"/>
</dbReference>
<feature type="domain" description="Transglycosylase SLT" evidence="1">
    <location>
        <begin position="17"/>
        <end position="197"/>
    </location>
</feature>
<dbReference type="InterPro" id="IPR023346">
    <property type="entry name" value="Lysozyme-like_dom_sf"/>
</dbReference>
<proteinExistence type="predicted"/>
<organism evidence="2 3">
    <name type="scientific">Bombella saccharophila</name>
    <dbReference type="NCBI Taxonomy" id="2967338"/>
    <lineage>
        <taxon>Bacteria</taxon>
        <taxon>Pseudomonadati</taxon>
        <taxon>Pseudomonadota</taxon>
        <taxon>Alphaproteobacteria</taxon>
        <taxon>Acetobacterales</taxon>
        <taxon>Acetobacteraceae</taxon>
        <taxon>Bombella</taxon>
    </lineage>
</organism>
<evidence type="ECO:0000313" key="3">
    <source>
        <dbReference type="Proteomes" id="UP001165648"/>
    </source>
</evidence>
<sequence length="214" mass="25001">MAANQQVIQPRWAGVLAVMAGVMLAGCTTTPPQHPDDLCSIYREKRSWYHTAMRQEEKWHIPSAIPMAIMNQESSFRANARTRRTYILWVIPWGHISTAYGYAQAKNEIWRDYQRQTGAGGSRTNYADALNFVNWYLTNSHKIDGIPLTNATRQYLAYHEGWGGYRKRSYEAKPWLVTVARKVGRRAQQYQKQYNACKDELKGSWWERFWNSIF</sequence>
<dbReference type="EMBL" id="JANIDW010000002">
    <property type="protein sequence ID" value="MCX5614626.1"/>
    <property type="molecule type" value="Genomic_DNA"/>
</dbReference>
<protein>
    <recommendedName>
        <fullName evidence="1">Transglycosylase SLT domain-containing protein</fullName>
    </recommendedName>
</protein>